<sequence>MQPDIKIKRIYEEPSKTDGFRILVDRLWPRGFTKEKAAIDEWAKDLAPSGPLRTSFHQNDMSWTDFEKKYLAELKQNTAVGDFLERHKDKKKITLIFATKDPEHNHAIVLKQYLGSRS</sequence>
<protein>
    <submittedName>
        <fullName evidence="1">Uncharacterized conserved protein YeaO, DUF488 family</fullName>
    </submittedName>
</protein>
<proteinExistence type="predicted"/>
<dbReference type="RefSeq" id="WP_074242268.1">
    <property type="nucleotide sequence ID" value="NZ_FSRA01000002.1"/>
</dbReference>
<dbReference type="EMBL" id="FSRA01000002">
    <property type="protein sequence ID" value="SIO51066.1"/>
    <property type="molecule type" value="Genomic_DNA"/>
</dbReference>
<evidence type="ECO:0000313" key="2">
    <source>
        <dbReference type="Proteomes" id="UP000185003"/>
    </source>
</evidence>
<dbReference type="AlphaFoldDB" id="A0A1N6K421"/>
<dbReference type="InterPro" id="IPR052552">
    <property type="entry name" value="YeaO-like"/>
</dbReference>
<reference evidence="2" key="1">
    <citation type="submission" date="2016-11" db="EMBL/GenBank/DDBJ databases">
        <authorList>
            <person name="Varghese N."/>
            <person name="Submissions S."/>
        </authorList>
    </citation>
    <scope>NUCLEOTIDE SEQUENCE [LARGE SCALE GENOMIC DNA]</scope>
    <source>
        <strain evidence="2">DSM 24787</strain>
    </source>
</reference>
<keyword evidence="2" id="KW-1185">Reference proteome</keyword>
<dbReference type="Pfam" id="PF22752">
    <property type="entry name" value="DUF488-N3i"/>
    <property type="match status" value="1"/>
</dbReference>
<evidence type="ECO:0000313" key="1">
    <source>
        <dbReference type="EMBL" id="SIO51066.1"/>
    </source>
</evidence>
<dbReference type="PANTHER" id="PTHR36849">
    <property type="entry name" value="CYTOPLASMIC PROTEIN-RELATED"/>
    <property type="match status" value="1"/>
</dbReference>
<dbReference type="OrthoDB" id="9790745at2"/>
<dbReference type="STRING" id="536979.SAMN04488055_4998"/>
<accession>A0A1N6K421</accession>
<dbReference type="Proteomes" id="UP000185003">
    <property type="component" value="Unassembled WGS sequence"/>
</dbReference>
<organism evidence="1 2">
    <name type="scientific">Chitinophaga niabensis</name>
    <dbReference type="NCBI Taxonomy" id="536979"/>
    <lineage>
        <taxon>Bacteria</taxon>
        <taxon>Pseudomonadati</taxon>
        <taxon>Bacteroidota</taxon>
        <taxon>Chitinophagia</taxon>
        <taxon>Chitinophagales</taxon>
        <taxon>Chitinophagaceae</taxon>
        <taxon>Chitinophaga</taxon>
    </lineage>
</organism>
<name>A0A1N6K421_9BACT</name>
<dbReference type="PANTHER" id="PTHR36849:SF1">
    <property type="entry name" value="CYTOPLASMIC PROTEIN"/>
    <property type="match status" value="1"/>
</dbReference>
<gene>
    <name evidence="1" type="ORF">SAMN04488055_4998</name>
</gene>